<dbReference type="EMBL" id="KQ982381">
    <property type="protein sequence ID" value="KYQ56968.1"/>
    <property type="molecule type" value="Genomic_DNA"/>
</dbReference>
<keyword evidence="2" id="KW-1185">Reference proteome</keyword>
<protein>
    <recommendedName>
        <fullName evidence="3">Transposable element P transposase</fullName>
    </recommendedName>
</protein>
<evidence type="ECO:0000313" key="1">
    <source>
        <dbReference type="EMBL" id="KYQ56968.1"/>
    </source>
</evidence>
<name>A0A151X9L0_9HYME</name>
<dbReference type="AlphaFoldDB" id="A0A151X9L0"/>
<accession>A0A151X9L0</accession>
<dbReference type="STRING" id="64791.A0A151X9L0"/>
<proteinExistence type="predicted"/>
<dbReference type="Proteomes" id="UP000075809">
    <property type="component" value="Unassembled WGS sequence"/>
</dbReference>
<feature type="non-terminal residue" evidence="1">
    <location>
        <position position="1"/>
    </location>
</feature>
<gene>
    <name evidence="1" type="ORF">ALC60_04089</name>
</gene>
<evidence type="ECO:0000313" key="2">
    <source>
        <dbReference type="Proteomes" id="UP000075809"/>
    </source>
</evidence>
<reference evidence="1 2" key="1">
    <citation type="submission" date="2015-09" db="EMBL/GenBank/DDBJ databases">
        <title>Trachymyrmex zeteki WGS genome.</title>
        <authorList>
            <person name="Nygaard S."/>
            <person name="Hu H."/>
            <person name="Boomsma J."/>
            <person name="Zhang G."/>
        </authorList>
    </citation>
    <scope>NUCLEOTIDE SEQUENCE [LARGE SCALE GENOMIC DNA]</scope>
    <source>
        <strain evidence="1">Tzet28-1</strain>
        <tissue evidence="1">Whole body</tissue>
    </source>
</reference>
<organism evidence="1 2">
    <name type="scientific">Mycetomoellerius zeteki</name>
    <dbReference type="NCBI Taxonomy" id="64791"/>
    <lineage>
        <taxon>Eukaryota</taxon>
        <taxon>Metazoa</taxon>
        <taxon>Ecdysozoa</taxon>
        <taxon>Arthropoda</taxon>
        <taxon>Hexapoda</taxon>
        <taxon>Insecta</taxon>
        <taxon>Pterygota</taxon>
        <taxon>Neoptera</taxon>
        <taxon>Endopterygota</taxon>
        <taxon>Hymenoptera</taxon>
        <taxon>Apocrita</taxon>
        <taxon>Aculeata</taxon>
        <taxon>Formicoidea</taxon>
        <taxon>Formicidae</taxon>
        <taxon>Myrmicinae</taxon>
        <taxon>Mycetomoellerius</taxon>
    </lineage>
</organism>
<sequence length="175" mass="20670">VLNVSNYDSNPDEMKLIEDFELFTSQEIIKSNALIYIAGYVAHKFRNQFQNLGLPTKSLPNPINDWTYKLSKGNCMYPSTEFLNVAKIMDHEFEKFHGNSFSNEWKIFDKLTIIICNKINDMFPKEVIACLVRTRTYIRLRIRNSEIVENNLLRQKNNKMRKICNKENVNRNLIK</sequence>
<evidence type="ECO:0008006" key="3">
    <source>
        <dbReference type="Google" id="ProtNLM"/>
    </source>
</evidence>